<evidence type="ECO:0000313" key="3">
    <source>
        <dbReference type="Proteomes" id="UP000318405"/>
    </source>
</evidence>
<gene>
    <name evidence="2" type="ORF">FOZ76_03665</name>
</gene>
<proteinExistence type="inferred from homology"/>
<dbReference type="Proteomes" id="UP000318405">
    <property type="component" value="Unassembled WGS sequence"/>
</dbReference>
<evidence type="ECO:0000313" key="2">
    <source>
        <dbReference type="EMBL" id="TSH97901.1"/>
    </source>
</evidence>
<evidence type="ECO:0000256" key="1">
    <source>
        <dbReference type="ARBA" id="ARBA00005254"/>
    </source>
</evidence>
<organism evidence="2 3">
    <name type="scientific">Verticiella sediminum</name>
    <dbReference type="NCBI Taxonomy" id="1247510"/>
    <lineage>
        <taxon>Bacteria</taxon>
        <taxon>Pseudomonadati</taxon>
        <taxon>Pseudomonadota</taxon>
        <taxon>Betaproteobacteria</taxon>
        <taxon>Burkholderiales</taxon>
        <taxon>Alcaligenaceae</taxon>
        <taxon>Verticiella</taxon>
    </lineage>
</organism>
<protein>
    <recommendedName>
        <fullName evidence="4">Enoyl-CoA hydratase/isomerase family protein</fullName>
    </recommendedName>
</protein>
<keyword evidence="3" id="KW-1185">Reference proteome</keyword>
<dbReference type="InterPro" id="IPR014748">
    <property type="entry name" value="Enoyl-CoA_hydra_C"/>
</dbReference>
<dbReference type="SUPFAM" id="SSF52096">
    <property type="entry name" value="ClpP/crotonase"/>
    <property type="match status" value="1"/>
</dbReference>
<dbReference type="InterPro" id="IPR029045">
    <property type="entry name" value="ClpP/crotonase-like_dom_sf"/>
</dbReference>
<evidence type="ECO:0008006" key="4">
    <source>
        <dbReference type="Google" id="ProtNLM"/>
    </source>
</evidence>
<sequence>MIDGAMRLGMVDYAIDDPFDWQRALQRLLSRCASAAPRALAQTKHLARAADGMLAWRTQGLPEYLDDAARVFAAQMRRDAVEGVRAARKKRAPVWPE</sequence>
<name>A0A556AY99_9BURK</name>
<dbReference type="Gene3D" id="1.10.12.10">
    <property type="entry name" value="Lyase 2-enoyl-coa Hydratase, Chain A, domain 2"/>
    <property type="match status" value="1"/>
</dbReference>
<dbReference type="AlphaFoldDB" id="A0A556AY99"/>
<comment type="caution">
    <text evidence="2">The sequence shown here is derived from an EMBL/GenBank/DDBJ whole genome shotgun (WGS) entry which is preliminary data.</text>
</comment>
<reference evidence="2 3" key="1">
    <citation type="submission" date="2019-07" db="EMBL/GenBank/DDBJ databases">
        <title>Qingshengfaniella alkalisoli gen. nov., sp. nov., isolated from saline soil.</title>
        <authorList>
            <person name="Xu L."/>
            <person name="Huang X.-X."/>
            <person name="Sun J.-Q."/>
        </authorList>
    </citation>
    <scope>NUCLEOTIDE SEQUENCE [LARGE SCALE GENOMIC DNA]</scope>
    <source>
        <strain evidence="2 3">DSM 27279</strain>
    </source>
</reference>
<comment type="similarity">
    <text evidence="1">Belongs to the enoyl-CoA hydratase/isomerase family.</text>
</comment>
<dbReference type="EMBL" id="VLTJ01000007">
    <property type="protein sequence ID" value="TSH97901.1"/>
    <property type="molecule type" value="Genomic_DNA"/>
</dbReference>
<dbReference type="OrthoDB" id="9807606at2"/>
<accession>A0A556AY99</accession>
<dbReference type="RefSeq" id="WP_143946783.1">
    <property type="nucleotide sequence ID" value="NZ_BAABMB010000004.1"/>
</dbReference>